<keyword evidence="3" id="KW-1185">Reference proteome</keyword>
<reference evidence="2 3" key="1">
    <citation type="journal article" date="2018" name="Nat. Ecol. Evol.">
        <title>Pezizomycetes genomes reveal the molecular basis of ectomycorrhizal truffle lifestyle.</title>
        <authorList>
            <person name="Murat C."/>
            <person name="Payen T."/>
            <person name="Noel B."/>
            <person name="Kuo A."/>
            <person name="Morin E."/>
            <person name="Chen J."/>
            <person name="Kohler A."/>
            <person name="Krizsan K."/>
            <person name="Balestrini R."/>
            <person name="Da Silva C."/>
            <person name="Montanini B."/>
            <person name="Hainaut M."/>
            <person name="Levati E."/>
            <person name="Barry K.W."/>
            <person name="Belfiori B."/>
            <person name="Cichocki N."/>
            <person name="Clum A."/>
            <person name="Dockter R.B."/>
            <person name="Fauchery L."/>
            <person name="Guy J."/>
            <person name="Iotti M."/>
            <person name="Le Tacon F."/>
            <person name="Lindquist E.A."/>
            <person name="Lipzen A."/>
            <person name="Malagnac F."/>
            <person name="Mello A."/>
            <person name="Molinier V."/>
            <person name="Miyauchi S."/>
            <person name="Poulain J."/>
            <person name="Riccioni C."/>
            <person name="Rubini A."/>
            <person name="Sitrit Y."/>
            <person name="Splivallo R."/>
            <person name="Traeger S."/>
            <person name="Wang M."/>
            <person name="Zifcakova L."/>
            <person name="Wipf D."/>
            <person name="Zambonelli A."/>
            <person name="Paolocci F."/>
            <person name="Nowrousian M."/>
            <person name="Ottonello S."/>
            <person name="Baldrian P."/>
            <person name="Spatafora J.W."/>
            <person name="Henrissat B."/>
            <person name="Nagy L.G."/>
            <person name="Aury J.M."/>
            <person name="Wincker P."/>
            <person name="Grigoriev I.V."/>
            <person name="Bonfante P."/>
            <person name="Martin F.M."/>
        </authorList>
    </citation>
    <scope>NUCLEOTIDE SEQUENCE [LARGE SCALE GENOMIC DNA]</scope>
    <source>
        <strain evidence="2 3">RN42</strain>
    </source>
</reference>
<protein>
    <submittedName>
        <fullName evidence="2">Uncharacterized protein</fullName>
    </submittedName>
</protein>
<feature type="compositionally biased region" description="Acidic residues" evidence="1">
    <location>
        <begin position="246"/>
        <end position="264"/>
    </location>
</feature>
<evidence type="ECO:0000313" key="2">
    <source>
        <dbReference type="EMBL" id="RPA77811.1"/>
    </source>
</evidence>
<accession>A0A3N4I0T4</accession>
<evidence type="ECO:0000256" key="1">
    <source>
        <dbReference type="SAM" id="MobiDB-lite"/>
    </source>
</evidence>
<feature type="region of interest" description="Disordered" evidence="1">
    <location>
        <begin position="119"/>
        <end position="171"/>
    </location>
</feature>
<organism evidence="2 3">
    <name type="scientific">Ascobolus immersus RN42</name>
    <dbReference type="NCBI Taxonomy" id="1160509"/>
    <lineage>
        <taxon>Eukaryota</taxon>
        <taxon>Fungi</taxon>
        <taxon>Dikarya</taxon>
        <taxon>Ascomycota</taxon>
        <taxon>Pezizomycotina</taxon>
        <taxon>Pezizomycetes</taxon>
        <taxon>Pezizales</taxon>
        <taxon>Ascobolaceae</taxon>
        <taxon>Ascobolus</taxon>
    </lineage>
</organism>
<dbReference type="AlphaFoldDB" id="A0A3N4I0T4"/>
<evidence type="ECO:0000313" key="3">
    <source>
        <dbReference type="Proteomes" id="UP000275078"/>
    </source>
</evidence>
<gene>
    <name evidence="2" type="ORF">BJ508DRAFT_163495</name>
</gene>
<dbReference type="EMBL" id="ML119720">
    <property type="protein sequence ID" value="RPA77811.1"/>
    <property type="molecule type" value="Genomic_DNA"/>
</dbReference>
<feature type="region of interest" description="Disordered" evidence="1">
    <location>
        <begin position="239"/>
        <end position="264"/>
    </location>
</feature>
<feature type="compositionally biased region" description="Low complexity" evidence="1">
    <location>
        <begin position="45"/>
        <end position="64"/>
    </location>
</feature>
<feature type="region of interest" description="Disordered" evidence="1">
    <location>
        <begin position="1"/>
        <end position="100"/>
    </location>
</feature>
<name>A0A3N4I0T4_ASCIM</name>
<proteinExistence type="predicted"/>
<sequence length="264" mass="29024">MLSPDAAEGAIRIPLDEITLPSQLSPTPSAHTMQPLGAPSNGSKSATTPASSTSTSTAPAPVAPRRTGLRAPSRLGTMNTSHLPAPRRIPISTTTKTRKHTELNIVAGRVAPITIEEKYIPHPKSPSPTPEERSYQAAIDRRRRKRIEAERGVTLGAGDESDFSPGRDMSGRKIKFLPKLEKREVPKLPLGSKQPEKGILKPLRKRLDNFGNLQDVDDLELSPPQPVTVLKVVYADEREERRGRDELEDIEEEDEWVEDDSISA</sequence>
<feature type="compositionally biased region" description="Polar residues" evidence="1">
    <location>
        <begin position="20"/>
        <end position="32"/>
    </location>
</feature>
<dbReference type="Proteomes" id="UP000275078">
    <property type="component" value="Unassembled WGS sequence"/>
</dbReference>